<comment type="caution">
    <text evidence="1">The sequence shown here is derived from an EMBL/GenBank/DDBJ whole genome shotgun (WGS) entry which is preliminary data.</text>
</comment>
<evidence type="ECO:0000313" key="2">
    <source>
        <dbReference type="Proteomes" id="UP000178367"/>
    </source>
</evidence>
<dbReference type="Proteomes" id="UP000178367">
    <property type="component" value="Unassembled WGS sequence"/>
</dbReference>
<protein>
    <submittedName>
        <fullName evidence="1">Uncharacterized protein</fullName>
    </submittedName>
</protein>
<evidence type="ECO:0000313" key="1">
    <source>
        <dbReference type="EMBL" id="OGF27417.1"/>
    </source>
</evidence>
<proteinExistence type="predicted"/>
<dbReference type="AlphaFoldDB" id="A0A1F5SL39"/>
<name>A0A1F5SL39_9BACT</name>
<gene>
    <name evidence="1" type="ORF">A2227_02235</name>
</gene>
<organism evidence="1 2">
    <name type="scientific">Candidatus Falkowbacteria bacterium RIFOXYA2_FULL_47_19</name>
    <dbReference type="NCBI Taxonomy" id="1797994"/>
    <lineage>
        <taxon>Bacteria</taxon>
        <taxon>Candidatus Falkowiibacteriota</taxon>
    </lineage>
</organism>
<reference evidence="1 2" key="1">
    <citation type="journal article" date="2016" name="Nat. Commun.">
        <title>Thousands of microbial genomes shed light on interconnected biogeochemical processes in an aquifer system.</title>
        <authorList>
            <person name="Anantharaman K."/>
            <person name="Brown C.T."/>
            <person name="Hug L.A."/>
            <person name="Sharon I."/>
            <person name="Castelle C.J."/>
            <person name="Probst A.J."/>
            <person name="Thomas B.C."/>
            <person name="Singh A."/>
            <person name="Wilkins M.J."/>
            <person name="Karaoz U."/>
            <person name="Brodie E.L."/>
            <person name="Williams K.H."/>
            <person name="Hubbard S.S."/>
            <person name="Banfield J.F."/>
        </authorList>
    </citation>
    <scope>NUCLEOTIDE SEQUENCE [LARGE SCALE GENOMIC DNA]</scope>
</reference>
<dbReference type="STRING" id="1797994.A2227_02235"/>
<sequence length="127" mass="14857">MKNTFEPKFSLTEKEINQASDPDKLRAKINIANEKLKINTEENRDEAREKEMTEIMEYDRNKFSTLKEYIEELVPNIETWNLSEKQDFIDQIESLKKKLLAVTGEEAGNMIAGLDEMKKKVMIDGKR</sequence>
<accession>A0A1F5SL39</accession>
<dbReference type="EMBL" id="MFGB01000008">
    <property type="protein sequence ID" value="OGF27417.1"/>
    <property type="molecule type" value="Genomic_DNA"/>
</dbReference>